<protein>
    <submittedName>
        <fullName evidence="1">Uncharacterized protein</fullName>
    </submittedName>
</protein>
<keyword evidence="2" id="KW-1185">Reference proteome</keyword>
<dbReference type="AlphaFoldDB" id="A0A2G8T8U5"/>
<dbReference type="EMBL" id="PDOC01000028">
    <property type="protein sequence ID" value="PIL42393.1"/>
    <property type="molecule type" value="Genomic_DNA"/>
</dbReference>
<comment type="caution">
    <text evidence="1">The sequence shown here is derived from an EMBL/GenBank/DDBJ whole genome shotgun (WGS) entry which is preliminary data.</text>
</comment>
<gene>
    <name evidence="1" type="ORF">CR105_24740</name>
</gene>
<reference evidence="1 2" key="1">
    <citation type="submission" date="2017-10" db="EMBL/GenBank/DDBJ databases">
        <title>Massilia psychrophilum sp. nov., a novel purple-pigmented bacterium isolated from Tianshan glacier, Xinjiang Municipality, China.</title>
        <authorList>
            <person name="Wang H."/>
        </authorList>
    </citation>
    <scope>NUCLEOTIDE SEQUENCE [LARGE SCALE GENOMIC DNA]</scope>
    <source>
        <strain evidence="1 2">JCM 30074</strain>
    </source>
</reference>
<organism evidence="1 2">
    <name type="scientific">Massilia eurypsychrophila</name>
    <dbReference type="NCBI Taxonomy" id="1485217"/>
    <lineage>
        <taxon>Bacteria</taxon>
        <taxon>Pseudomonadati</taxon>
        <taxon>Pseudomonadota</taxon>
        <taxon>Betaproteobacteria</taxon>
        <taxon>Burkholderiales</taxon>
        <taxon>Oxalobacteraceae</taxon>
        <taxon>Telluria group</taxon>
        <taxon>Massilia</taxon>
    </lineage>
</organism>
<proteinExistence type="predicted"/>
<name>A0A2G8T8U5_9BURK</name>
<evidence type="ECO:0000313" key="1">
    <source>
        <dbReference type="EMBL" id="PIL42393.1"/>
    </source>
</evidence>
<evidence type="ECO:0000313" key="2">
    <source>
        <dbReference type="Proteomes" id="UP000230390"/>
    </source>
</evidence>
<accession>A0A2G8T8U5</accession>
<dbReference type="Proteomes" id="UP000230390">
    <property type="component" value="Unassembled WGS sequence"/>
</dbReference>
<sequence>MVAEFEKKGLSRKDAIAESETLMKTGTSMPLANPVEVGDKFFKVVPADGTVGPNSAFWATEKDLAGLKGLRYDQIADRLGIPLVSQQGVKFEVVEITALRPGMTFTSVIAPTTELGANGTVWSQSGKGIQTLLIDRSIFTSPKLTAMTFP</sequence>